<organism evidence="4 5">
    <name type="scientific">Didymodactylos carnosus</name>
    <dbReference type="NCBI Taxonomy" id="1234261"/>
    <lineage>
        <taxon>Eukaryota</taxon>
        <taxon>Metazoa</taxon>
        <taxon>Spiralia</taxon>
        <taxon>Gnathifera</taxon>
        <taxon>Rotifera</taxon>
        <taxon>Eurotatoria</taxon>
        <taxon>Bdelloidea</taxon>
        <taxon>Philodinida</taxon>
        <taxon>Philodinidae</taxon>
        <taxon>Didymodactylos</taxon>
    </lineage>
</organism>
<feature type="compositionally biased region" description="Basic and acidic residues" evidence="1">
    <location>
        <begin position="25"/>
        <end position="34"/>
    </location>
</feature>
<dbReference type="EMBL" id="CAJOBA010004699">
    <property type="protein sequence ID" value="CAF3720977.1"/>
    <property type="molecule type" value="Genomic_DNA"/>
</dbReference>
<evidence type="ECO:0000256" key="2">
    <source>
        <dbReference type="SAM" id="Phobius"/>
    </source>
</evidence>
<dbReference type="AlphaFoldDB" id="A0A8S2I6X2"/>
<proteinExistence type="predicted"/>
<comment type="caution">
    <text evidence="4">The sequence shown here is derived from an EMBL/GenBank/DDBJ whole genome shotgun (WGS) entry which is preliminary data.</text>
</comment>
<sequence length="344" mass="39773">MWNLDIGDCESRASEEKRKKIKEKRRVEQEKSAPTKETPSTAVLYGDDDVDYMETQNDISLTDSIEKDLHPLHLFTSCGKPNVIEWLMEIVKELEDLKFNGLIVETKDVVGHSSSVRYNVVFLGLVGDLPALSMILNFKGHTGYYACFFCFTQGEHDRKMLYPYTRPLQKRSPQDFHRFALKGNPTNDYYGHYGNSIISNLFEKDLPLAIMIDYLHASLLRQTKTILTHLRDELSKSDLEELSILLKNQKFPHTFNRHLPSLSNLSFVKGTELKNLLLYAILPRFMNYFPIETVAFLCLFVCGIRLLHGTSIILVDRDTQKEMAEHLFAEYLSECCRRLTFVKV</sequence>
<accession>A0A8S2I6X2</accession>
<keyword evidence="2" id="KW-0812">Transmembrane</keyword>
<dbReference type="PANTHER" id="PTHR46579">
    <property type="entry name" value="F5/8 TYPE C DOMAIN-CONTAINING PROTEIN-RELATED"/>
    <property type="match status" value="1"/>
</dbReference>
<keyword evidence="2" id="KW-1133">Transmembrane helix</keyword>
<keyword evidence="2" id="KW-0472">Membrane</keyword>
<name>A0A8S2I6X2_9BILA</name>
<dbReference type="PANTHER" id="PTHR46579:SF1">
    <property type="entry name" value="F5_8 TYPE C DOMAIN-CONTAINING PROTEIN"/>
    <property type="match status" value="1"/>
</dbReference>
<feature type="transmembrane region" description="Helical" evidence="2">
    <location>
        <begin position="294"/>
        <end position="315"/>
    </location>
</feature>
<dbReference type="Proteomes" id="UP000682733">
    <property type="component" value="Unassembled WGS sequence"/>
</dbReference>
<evidence type="ECO:0000313" key="4">
    <source>
        <dbReference type="EMBL" id="CAF3720977.1"/>
    </source>
</evidence>
<dbReference type="Proteomes" id="UP000677228">
    <property type="component" value="Unassembled WGS sequence"/>
</dbReference>
<reference evidence="4" key="1">
    <citation type="submission" date="2021-02" db="EMBL/GenBank/DDBJ databases">
        <authorList>
            <person name="Nowell W R."/>
        </authorList>
    </citation>
    <scope>NUCLEOTIDE SEQUENCE</scope>
</reference>
<dbReference type="EMBL" id="CAJNOK010004694">
    <property type="protein sequence ID" value="CAF0946406.1"/>
    <property type="molecule type" value="Genomic_DNA"/>
</dbReference>
<feature type="compositionally biased region" description="Basic and acidic residues" evidence="1">
    <location>
        <begin position="9"/>
        <end position="18"/>
    </location>
</feature>
<evidence type="ECO:0000313" key="5">
    <source>
        <dbReference type="Proteomes" id="UP000682733"/>
    </source>
</evidence>
<protein>
    <submittedName>
        <fullName evidence="4">Uncharacterized protein</fullName>
    </submittedName>
</protein>
<gene>
    <name evidence="3" type="ORF">OVA965_LOCUS11915</name>
    <name evidence="4" type="ORF">TMI583_LOCUS11919</name>
</gene>
<evidence type="ECO:0000313" key="3">
    <source>
        <dbReference type="EMBL" id="CAF0946406.1"/>
    </source>
</evidence>
<evidence type="ECO:0000256" key="1">
    <source>
        <dbReference type="SAM" id="MobiDB-lite"/>
    </source>
</evidence>
<feature type="region of interest" description="Disordered" evidence="1">
    <location>
        <begin position="1"/>
        <end position="40"/>
    </location>
</feature>